<gene>
    <name evidence="1" type="ORF">HDA35_002397</name>
</gene>
<organism evidence="1 2">
    <name type="scientific">Micromonospora purpureochromogenes</name>
    <dbReference type="NCBI Taxonomy" id="47872"/>
    <lineage>
        <taxon>Bacteria</taxon>
        <taxon>Bacillati</taxon>
        <taxon>Actinomycetota</taxon>
        <taxon>Actinomycetes</taxon>
        <taxon>Micromonosporales</taxon>
        <taxon>Micromonosporaceae</taxon>
        <taxon>Micromonospora</taxon>
    </lineage>
</organism>
<evidence type="ECO:0000313" key="1">
    <source>
        <dbReference type="EMBL" id="NYF56566.1"/>
    </source>
</evidence>
<evidence type="ECO:0000313" key="2">
    <source>
        <dbReference type="Proteomes" id="UP000631553"/>
    </source>
</evidence>
<keyword evidence="2" id="KW-1185">Reference proteome</keyword>
<accession>A0ABX2RJW2</accession>
<name>A0ABX2RJW2_9ACTN</name>
<proteinExistence type="predicted"/>
<dbReference type="Proteomes" id="UP000631553">
    <property type="component" value="Unassembled WGS sequence"/>
</dbReference>
<dbReference type="EMBL" id="JACCCQ010000001">
    <property type="protein sequence ID" value="NYF56566.1"/>
    <property type="molecule type" value="Genomic_DNA"/>
</dbReference>
<sequence>MKKNKRGKRLKPTRVERVSLDLTLPIVADGALAGPVAEGSLVPVLIVDTTRRPDIEELIRVHQFVSSGDVTSQWGLVEKHPDTVGIMFDFHRPIQARAVVTFSIEAEAILVESALAAKAIYLQSGNVGDIFSQNLDKPRILIEVPADDFRAKWDEVFLQRMTDVLRVRSGITRKEAEPHARELIRQLKSFTNFRLPR</sequence>
<protein>
    <submittedName>
        <fullName evidence="1">Uncharacterized protein</fullName>
    </submittedName>
</protein>
<dbReference type="RefSeq" id="WP_179802845.1">
    <property type="nucleotide sequence ID" value="NZ_JACCCQ010000001.1"/>
</dbReference>
<comment type="caution">
    <text evidence="1">The sequence shown here is derived from an EMBL/GenBank/DDBJ whole genome shotgun (WGS) entry which is preliminary data.</text>
</comment>
<reference evidence="1 2" key="1">
    <citation type="submission" date="2020-07" db="EMBL/GenBank/DDBJ databases">
        <title>Sequencing the genomes of 1000 actinobacteria strains.</title>
        <authorList>
            <person name="Klenk H.-P."/>
        </authorList>
    </citation>
    <scope>NUCLEOTIDE SEQUENCE [LARGE SCALE GENOMIC DNA]</scope>
    <source>
        <strain evidence="1 2">DSM 43814</strain>
    </source>
</reference>